<dbReference type="InterPro" id="IPR041049">
    <property type="entry name" value="DUF5615"/>
</dbReference>
<keyword evidence="3" id="KW-1185">Reference proteome</keyword>
<accession>A0A2K8U2J8</accession>
<feature type="domain" description="DUF5615" evidence="1">
    <location>
        <begin position="2"/>
        <end position="50"/>
    </location>
</feature>
<dbReference type="Proteomes" id="UP000232638">
    <property type="component" value="Chromosome"/>
</dbReference>
<evidence type="ECO:0000313" key="2">
    <source>
        <dbReference type="EMBL" id="AUB79810.1"/>
    </source>
</evidence>
<protein>
    <recommendedName>
        <fullName evidence="1">DUF5615 domain-containing protein</fullName>
    </recommendedName>
</protein>
<evidence type="ECO:0000313" key="3">
    <source>
        <dbReference type="Proteomes" id="UP000232638"/>
    </source>
</evidence>
<dbReference type="AlphaFoldDB" id="A0A2K8U2J8"/>
<dbReference type="KEGG" id="tsy:THSYN_01755"/>
<sequence length="72" mass="8071">MLDQGLPRSTPRHLQQLGIQATHVADIGLSRANDSRIIDQARSDGTTIVTLVRARLKRAQAHYAAWLAEQRR</sequence>
<dbReference type="Pfam" id="PF18480">
    <property type="entry name" value="DUF5615"/>
    <property type="match status" value="1"/>
</dbReference>
<name>A0A2K8U2J8_9GAMM</name>
<proteinExistence type="predicted"/>
<dbReference type="EMBL" id="CP020370">
    <property type="protein sequence ID" value="AUB79810.1"/>
    <property type="molecule type" value="Genomic_DNA"/>
</dbReference>
<reference evidence="2 3" key="1">
    <citation type="submission" date="2017-03" db="EMBL/GenBank/DDBJ databases">
        <title>Complete genome sequence of Candidatus 'Thiodictyon syntrophicum' sp. nov. strain Cad16T, a photolithoautotroph purple sulfur bacterium isolated from an alpine meromictic lake.</title>
        <authorList>
            <person name="Luedin S.M."/>
            <person name="Pothier J.F."/>
            <person name="Danza F."/>
            <person name="Storelli N."/>
            <person name="Wittwer M."/>
            <person name="Tonolla M."/>
        </authorList>
    </citation>
    <scope>NUCLEOTIDE SEQUENCE [LARGE SCALE GENOMIC DNA]</scope>
    <source>
        <strain evidence="2 3">Cad16T</strain>
    </source>
</reference>
<organism evidence="2 3">
    <name type="scientific">Candidatus Thiodictyon syntrophicum</name>
    <dbReference type="NCBI Taxonomy" id="1166950"/>
    <lineage>
        <taxon>Bacteria</taxon>
        <taxon>Pseudomonadati</taxon>
        <taxon>Pseudomonadota</taxon>
        <taxon>Gammaproteobacteria</taxon>
        <taxon>Chromatiales</taxon>
        <taxon>Chromatiaceae</taxon>
        <taxon>Thiodictyon</taxon>
    </lineage>
</organism>
<gene>
    <name evidence="2" type="ORF">THSYN_01755</name>
</gene>
<evidence type="ECO:0000259" key="1">
    <source>
        <dbReference type="Pfam" id="PF18480"/>
    </source>
</evidence>